<feature type="region of interest" description="Disordered" evidence="1">
    <location>
        <begin position="262"/>
        <end position="304"/>
    </location>
</feature>
<feature type="region of interest" description="Disordered" evidence="1">
    <location>
        <begin position="46"/>
        <end position="66"/>
    </location>
</feature>
<evidence type="ECO:0000256" key="1">
    <source>
        <dbReference type="SAM" id="MobiDB-lite"/>
    </source>
</evidence>
<feature type="compositionally biased region" description="Polar residues" evidence="1">
    <location>
        <begin position="57"/>
        <end position="66"/>
    </location>
</feature>
<organism evidence="4 5">
    <name type="scientific">Aspergillus candidus</name>
    <dbReference type="NCBI Taxonomy" id="41067"/>
    <lineage>
        <taxon>Eukaryota</taxon>
        <taxon>Fungi</taxon>
        <taxon>Dikarya</taxon>
        <taxon>Ascomycota</taxon>
        <taxon>Pezizomycotina</taxon>
        <taxon>Eurotiomycetes</taxon>
        <taxon>Eurotiomycetidae</taxon>
        <taxon>Eurotiales</taxon>
        <taxon>Aspergillaceae</taxon>
        <taxon>Aspergillus</taxon>
        <taxon>Aspergillus subgen. Circumdati</taxon>
    </lineage>
</organism>
<feature type="compositionally biased region" description="Low complexity" evidence="1">
    <location>
        <begin position="701"/>
        <end position="729"/>
    </location>
</feature>
<feature type="region of interest" description="Disordered" evidence="1">
    <location>
        <begin position="171"/>
        <end position="210"/>
    </location>
</feature>
<dbReference type="RefSeq" id="XP_024671914.1">
    <property type="nucleotide sequence ID" value="XM_024812688.1"/>
</dbReference>
<evidence type="ECO:0008006" key="6">
    <source>
        <dbReference type="Google" id="ProtNLM"/>
    </source>
</evidence>
<feature type="compositionally biased region" description="Acidic residues" evidence="1">
    <location>
        <begin position="194"/>
        <end position="208"/>
    </location>
</feature>
<gene>
    <name evidence="4" type="ORF">BDW47DRAFT_106022</name>
</gene>
<keyword evidence="5" id="KW-1185">Reference proteome</keyword>
<reference evidence="4 5" key="1">
    <citation type="submission" date="2017-12" db="EMBL/GenBank/DDBJ databases">
        <authorList>
            <consortium name="DOE Joint Genome Institute"/>
            <person name="Haridas S."/>
            <person name="Kjaerbolling I."/>
            <person name="Vesth T.C."/>
            <person name="Frisvad J.C."/>
            <person name="Nybo J.L."/>
            <person name="Theobald S."/>
            <person name="Kuo A."/>
            <person name="Bowyer P."/>
            <person name="Matsuda Y."/>
            <person name="Mondo S."/>
            <person name="Lyhne E.K."/>
            <person name="Kogle M.E."/>
            <person name="Clum A."/>
            <person name="Lipzen A."/>
            <person name="Salamov A."/>
            <person name="Ngan C.Y."/>
            <person name="Daum C."/>
            <person name="Chiniquy J."/>
            <person name="Barry K."/>
            <person name="LaButti K."/>
            <person name="Simmons B.A."/>
            <person name="Magnuson J.K."/>
            <person name="Mortensen U.H."/>
            <person name="Larsen T.O."/>
            <person name="Grigoriev I.V."/>
            <person name="Baker S.E."/>
            <person name="Andersen M.R."/>
            <person name="Nordberg H.P."/>
            <person name="Cantor M.N."/>
            <person name="Hua S.X."/>
        </authorList>
    </citation>
    <scope>NUCLEOTIDE SEQUENCE [LARGE SCALE GENOMIC DNA]</scope>
    <source>
        <strain evidence="4 5">CBS 102.13</strain>
    </source>
</reference>
<accession>A0A2I2FB98</accession>
<keyword evidence="2" id="KW-0812">Transmembrane</keyword>
<name>A0A2I2FB98_ASPCN</name>
<feature type="region of interest" description="Disordered" evidence="1">
    <location>
        <begin position="358"/>
        <end position="394"/>
    </location>
</feature>
<feature type="region of interest" description="Disordered" evidence="1">
    <location>
        <begin position="451"/>
        <end position="480"/>
    </location>
</feature>
<evidence type="ECO:0000313" key="5">
    <source>
        <dbReference type="Proteomes" id="UP000234585"/>
    </source>
</evidence>
<sequence length="765" mass="79470">MKGFVGGVPVALLAAAALAQAQEGIRGPAQVNGASNVRRHHVEYVPSGNTVIGGPSGSDSGNSASIDFESEFSSKVNDAQVDDHGVDVDKTTDYHPHPVHNEVEEGFSDPFPEPLLAPIPLAMKKRQEGNTAIGGTSGSDVGNAADLSFDSEFDSEVNDGIIPIHYRRHARRQGDSVIGGPGGSDSGNSASYDSENEFESEVNDSETEVESKVDDAYKDDHHIDYDELNDIHPHPVYNEEVAPALVPKPFGESLFVKRKDDKDFGLNTDSDSDSDDEHHTVPFKKGNTVIGGPGGSDTGNDAAFDFESSFDSKVDDTFHDDHHIDYNEANHIHPHPVHNDFESHHVPEPFSGHFFVKRQGNSAIGGPGGSDSGSDVDYSSEHELESEVHDAHKDDHHVDASVVNDIGGGGVYNHQTFPHHVSGPVPVPYNIPGPESFDGPQRPAVAHDPQVPAAVPGPEMQASAHAPRSEASVHGPASGNVPPCSTVVHEVVHTVTQTLPSRPTMAPMGMFSAVPMAPFGHHAPASSGGADFGAMKDFFGSQYAPSPSSSAAAHMYAVPTGAMPYAPTHAVQHPASTVTIHKTGSSVVHMHALPTGAASGVATNAAAQYPASAATLHRTPSSVAHMMNAVPIAATHPAQQPSSTLTLQKTSSSAHMHAMPTGAMPVGATHPAQQPASTLTVQAASTFVAIPVYVPGASSAASPSGAAPVQTSHSSAAKASQSAPASSTPAKHHGMMFTGGAASFSPNTALVSVFCGAVALLAYAL</sequence>
<protein>
    <recommendedName>
        <fullName evidence="6">GPI anchored protein</fullName>
    </recommendedName>
</protein>
<feature type="region of interest" description="Disordered" evidence="1">
    <location>
        <begin position="701"/>
        <end position="731"/>
    </location>
</feature>
<proteinExistence type="predicted"/>
<dbReference type="AlphaFoldDB" id="A0A2I2FB98"/>
<keyword evidence="2" id="KW-1133">Transmembrane helix</keyword>
<dbReference type="Proteomes" id="UP000234585">
    <property type="component" value="Unassembled WGS sequence"/>
</dbReference>
<keyword evidence="2" id="KW-0472">Membrane</keyword>
<dbReference type="STRING" id="41067.A0A2I2FB98"/>
<evidence type="ECO:0000313" key="4">
    <source>
        <dbReference type="EMBL" id="PLB37902.1"/>
    </source>
</evidence>
<feature type="compositionally biased region" description="Basic and acidic residues" evidence="1">
    <location>
        <begin position="379"/>
        <end position="394"/>
    </location>
</feature>
<dbReference type="EMBL" id="KZ559139">
    <property type="protein sequence ID" value="PLB37902.1"/>
    <property type="molecule type" value="Genomic_DNA"/>
</dbReference>
<feature type="chain" id="PRO_5014139332" description="GPI anchored protein" evidence="3">
    <location>
        <begin position="22"/>
        <end position="765"/>
    </location>
</feature>
<keyword evidence="3" id="KW-0732">Signal</keyword>
<feature type="signal peptide" evidence="3">
    <location>
        <begin position="1"/>
        <end position="21"/>
    </location>
</feature>
<evidence type="ECO:0000256" key="3">
    <source>
        <dbReference type="SAM" id="SignalP"/>
    </source>
</evidence>
<feature type="transmembrane region" description="Helical" evidence="2">
    <location>
        <begin position="744"/>
        <end position="764"/>
    </location>
</feature>
<evidence type="ECO:0000256" key="2">
    <source>
        <dbReference type="SAM" id="Phobius"/>
    </source>
</evidence>
<dbReference type="OrthoDB" id="4366934at2759"/>
<dbReference type="GeneID" id="36519848"/>